<accession>A0A934KSK1</accession>
<dbReference type="SUPFAM" id="SSF48334">
    <property type="entry name" value="DNA repair protein MutS, domain III"/>
    <property type="match status" value="1"/>
</dbReference>
<evidence type="ECO:0000313" key="3">
    <source>
        <dbReference type="Proteomes" id="UP000662373"/>
    </source>
</evidence>
<evidence type="ECO:0008006" key="4">
    <source>
        <dbReference type="Google" id="ProtNLM"/>
    </source>
</evidence>
<organism evidence="2 3">
    <name type="scientific">Gelidibacter salicanalis</name>
    <dbReference type="NCBI Taxonomy" id="291193"/>
    <lineage>
        <taxon>Bacteria</taxon>
        <taxon>Pseudomonadati</taxon>
        <taxon>Bacteroidota</taxon>
        <taxon>Flavobacteriia</taxon>
        <taxon>Flavobacteriales</taxon>
        <taxon>Flavobacteriaceae</taxon>
        <taxon>Gelidibacter</taxon>
    </lineage>
</organism>
<dbReference type="InterPro" id="IPR036187">
    <property type="entry name" value="DNA_mismatch_repair_MutS_sf"/>
</dbReference>
<gene>
    <name evidence="2" type="ORF">JEM65_08220</name>
</gene>
<dbReference type="AlphaFoldDB" id="A0A934KSK1"/>
<protein>
    <recommendedName>
        <fullName evidence="4">DNA mismatch repair protein MutS</fullName>
    </recommendedName>
</protein>
<keyword evidence="3" id="KW-1185">Reference proteome</keyword>
<dbReference type="Proteomes" id="UP000662373">
    <property type="component" value="Unassembled WGS sequence"/>
</dbReference>
<evidence type="ECO:0000256" key="1">
    <source>
        <dbReference type="SAM" id="Phobius"/>
    </source>
</evidence>
<dbReference type="Gene3D" id="1.10.1420.10">
    <property type="match status" value="1"/>
</dbReference>
<keyword evidence="1" id="KW-0812">Transmembrane</keyword>
<dbReference type="EMBL" id="JAEHJZ010000018">
    <property type="protein sequence ID" value="MBJ7880631.1"/>
    <property type="molecule type" value="Genomic_DNA"/>
</dbReference>
<proteinExistence type="predicted"/>
<feature type="transmembrane region" description="Helical" evidence="1">
    <location>
        <begin position="234"/>
        <end position="254"/>
    </location>
</feature>
<feature type="transmembrane region" description="Helical" evidence="1">
    <location>
        <begin position="208"/>
        <end position="228"/>
    </location>
</feature>
<feature type="transmembrane region" description="Helical" evidence="1">
    <location>
        <begin position="21"/>
        <end position="42"/>
    </location>
</feature>
<evidence type="ECO:0000313" key="2">
    <source>
        <dbReference type="EMBL" id="MBJ7880631.1"/>
    </source>
</evidence>
<keyword evidence="1" id="KW-1133">Transmembrane helix</keyword>
<comment type="caution">
    <text evidence="2">The sequence shown here is derived from an EMBL/GenBank/DDBJ whole genome shotgun (WGS) entry which is preliminary data.</text>
</comment>
<keyword evidence="1" id="KW-0472">Membrane</keyword>
<dbReference type="RefSeq" id="WP_199598469.1">
    <property type="nucleotide sequence ID" value="NZ_JAEHJZ010000018.1"/>
</dbReference>
<sequence>MKIYRDKIKSYDAKLLDISKVLNRLSFLRLFIFVTTIILLIFLFSVKLFTLFFIVFPISILIFIIVLKHHTKIAYLRKHTSFLKRINEFEILREQCNLEEFDTGKKFSDPNHPYTSDLDIFGEHSIFQLVNRTTTESGEILLSEWLSEAAPIHGIKDRQEAIKELSQKLEWRQDFQASGMHFQNKKSDYYKLLSWVEGPLVLLKNRRIYIAVALLLPVLFIFSAYFFYVNLGSIKAFIFLSFMILVVLINYMILRKLNSIAENISETSTKNLTTLRGYQALINNIESESFKSERLNALQSIVTKDKFSVSKEIKGLCRLLEFSELKTYKKNTTGWKSHVSVIK</sequence>
<name>A0A934KSK1_9FLAO</name>
<reference evidence="2 3" key="1">
    <citation type="submission" date="2020-09" db="EMBL/GenBank/DDBJ databases">
        <title>Draft genome of Gelidibacter salicanalis PAMC21136.</title>
        <authorList>
            <person name="Park H."/>
        </authorList>
    </citation>
    <scope>NUCLEOTIDE SEQUENCE [LARGE SCALE GENOMIC DNA]</scope>
    <source>
        <strain evidence="2 3">PAMC21136</strain>
    </source>
</reference>
<feature type="transmembrane region" description="Helical" evidence="1">
    <location>
        <begin position="48"/>
        <end position="67"/>
    </location>
</feature>